<dbReference type="EMBL" id="CM042022">
    <property type="protein sequence ID" value="KAI3816801.1"/>
    <property type="molecule type" value="Genomic_DNA"/>
</dbReference>
<comment type="caution">
    <text evidence="1">The sequence shown here is derived from an EMBL/GenBank/DDBJ whole genome shotgun (WGS) entry which is preliminary data.</text>
</comment>
<protein>
    <submittedName>
        <fullName evidence="1">Uncharacterized protein</fullName>
    </submittedName>
</protein>
<dbReference type="Proteomes" id="UP001056120">
    <property type="component" value="Linkage Group LG05"/>
</dbReference>
<proteinExistence type="predicted"/>
<reference evidence="1 2" key="2">
    <citation type="journal article" date="2022" name="Mol. Ecol. Resour.">
        <title>The genomes of chicory, endive, great burdock and yacon provide insights into Asteraceae paleo-polyploidization history and plant inulin production.</title>
        <authorList>
            <person name="Fan W."/>
            <person name="Wang S."/>
            <person name="Wang H."/>
            <person name="Wang A."/>
            <person name="Jiang F."/>
            <person name="Liu H."/>
            <person name="Zhao H."/>
            <person name="Xu D."/>
            <person name="Zhang Y."/>
        </authorList>
    </citation>
    <scope>NUCLEOTIDE SEQUENCE [LARGE SCALE GENOMIC DNA]</scope>
    <source>
        <strain evidence="2">cv. Yunnan</strain>
        <tissue evidence="1">Leaves</tissue>
    </source>
</reference>
<evidence type="ECO:0000313" key="2">
    <source>
        <dbReference type="Proteomes" id="UP001056120"/>
    </source>
</evidence>
<reference evidence="2" key="1">
    <citation type="journal article" date="2022" name="Mol. Ecol. Resour.">
        <title>The genomes of chicory, endive, great burdock and yacon provide insights into Asteraceae palaeo-polyploidization history and plant inulin production.</title>
        <authorList>
            <person name="Fan W."/>
            <person name="Wang S."/>
            <person name="Wang H."/>
            <person name="Wang A."/>
            <person name="Jiang F."/>
            <person name="Liu H."/>
            <person name="Zhao H."/>
            <person name="Xu D."/>
            <person name="Zhang Y."/>
        </authorList>
    </citation>
    <scope>NUCLEOTIDE SEQUENCE [LARGE SCALE GENOMIC DNA]</scope>
    <source>
        <strain evidence="2">cv. Yunnan</strain>
    </source>
</reference>
<accession>A0ACB9J9I1</accession>
<gene>
    <name evidence="1" type="ORF">L1987_16506</name>
</gene>
<name>A0ACB9J9I1_9ASTR</name>
<evidence type="ECO:0000313" key="1">
    <source>
        <dbReference type="EMBL" id="KAI3816801.1"/>
    </source>
</evidence>
<sequence>MHIPLFFCIVLSLVCCVSFDHYSTSGIRARMSDFQLVGGVKKLNHQNYNTWATCISSYLQGQDLWEVVNGSETTQPEEDAQGALRKWKIKAGKAMFVLKTTVEEEILEHIRDSSNPKEAWDVLAVLFSKKNDTKLQLLENELMSVDQQNVTITQFFHKVKTLCREIRELDPQANIGEPRMKRIIIHGLKAEFRSFVAAIQGWPTQPSLAEFENLLASQEALAKQMGGLTTHSEVKKEAEALYAERTKSKYRQGRNSGGSNRHQEKIRSHEHSERKPGESDKGEPSGEWKSFKSGKRFPFKCYNCGRRGHVAKNCRSTRNEESNVATAREEEGWDAEAHVAQT</sequence>
<organism evidence="1 2">
    <name type="scientific">Smallanthus sonchifolius</name>
    <dbReference type="NCBI Taxonomy" id="185202"/>
    <lineage>
        <taxon>Eukaryota</taxon>
        <taxon>Viridiplantae</taxon>
        <taxon>Streptophyta</taxon>
        <taxon>Embryophyta</taxon>
        <taxon>Tracheophyta</taxon>
        <taxon>Spermatophyta</taxon>
        <taxon>Magnoliopsida</taxon>
        <taxon>eudicotyledons</taxon>
        <taxon>Gunneridae</taxon>
        <taxon>Pentapetalae</taxon>
        <taxon>asterids</taxon>
        <taxon>campanulids</taxon>
        <taxon>Asterales</taxon>
        <taxon>Asteraceae</taxon>
        <taxon>Asteroideae</taxon>
        <taxon>Heliantheae alliance</taxon>
        <taxon>Millerieae</taxon>
        <taxon>Smallanthus</taxon>
    </lineage>
</organism>
<keyword evidence="2" id="KW-1185">Reference proteome</keyword>